<protein>
    <submittedName>
        <fullName evidence="1">BQ5605_C010g06165 protein</fullName>
    </submittedName>
</protein>
<keyword evidence="2" id="KW-1185">Reference proteome</keyword>
<gene>
    <name evidence="1" type="primary">BQ5605_C010g06165</name>
    <name evidence="1" type="ORF">BQ5605_C010G06165</name>
</gene>
<organism evidence="1 2">
    <name type="scientific">Microbotryum silenes-dioicae</name>
    <dbReference type="NCBI Taxonomy" id="796604"/>
    <lineage>
        <taxon>Eukaryota</taxon>
        <taxon>Fungi</taxon>
        <taxon>Dikarya</taxon>
        <taxon>Basidiomycota</taxon>
        <taxon>Pucciniomycotina</taxon>
        <taxon>Microbotryomycetes</taxon>
        <taxon>Microbotryales</taxon>
        <taxon>Microbotryaceae</taxon>
        <taxon>Microbotryum</taxon>
    </lineage>
</organism>
<reference evidence="1 2" key="1">
    <citation type="submission" date="2016-11" db="EMBL/GenBank/DDBJ databases">
        <authorList>
            <person name="Jaros S."/>
            <person name="Januszkiewicz K."/>
            <person name="Wedrychowicz H."/>
        </authorList>
    </citation>
    <scope>NUCLEOTIDE SEQUENCE [LARGE SCALE GENOMIC DNA]</scope>
</reference>
<evidence type="ECO:0000313" key="1">
    <source>
        <dbReference type="EMBL" id="SGY14384.1"/>
    </source>
</evidence>
<proteinExistence type="predicted"/>
<dbReference type="Proteomes" id="UP000249464">
    <property type="component" value="Unassembled WGS sequence"/>
</dbReference>
<name>A0A2X0NTL0_9BASI</name>
<accession>A0A2X0NTL0</accession>
<dbReference type="EMBL" id="FQNC01000012">
    <property type="protein sequence ID" value="SGY14384.1"/>
    <property type="molecule type" value="Genomic_DNA"/>
</dbReference>
<sequence length="492" mass="54563">MYQHTVVSAAPACGVHVPIRSHVQALWSPGTQGGPSQPRQVLGARVAPYHGLPWACSSARCWAARGLTLLFVPLRSTESAPRRVMTTIQPILALRHVYEPAVQLCRTDSVVSAMANSTLGSPHHHLRKAHVSIRDDLGPQTAVCTHCKARHWELGPPVFRVFGRLYHRLGALIPAVTQRPTFAQTWLINPAEATDTRLEPDGADSHMQRSTLTKLESMLRTGNCFVREFASAKGRAGWDTAKEWVLRLCLPPGRDRRIHNLPMCTVIDVPMVGPSTKSLARSIRPRCLSVTHYFFLQGKMASTPTFLFAGSTKPGRQSPETESRSTMVSNCARYLPVLVWMTKTNRRTKTATMRMKTARKGTKRMVMANDEGQVKGSRWRVSRSQFFAHYLPNATSTSQSRIAPNVPSWTIPGCDGVRCQTWKASAAHHDDIRPRLTGNQGCTGAVKACNRPDLIARVFEAKSGNKRHAGCFGNECKMNGFCFFAVFRIVFS</sequence>
<evidence type="ECO:0000313" key="2">
    <source>
        <dbReference type="Proteomes" id="UP000249464"/>
    </source>
</evidence>
<dbReference type="AlphaFoldDB" id="A0A2X0NTL0"/>